<evidence type="ECO:0000313" key="2">
    <source>
        <dbReference type="EMBL" id="KAL1794548.1"/>
    </source>
</evidence>
<keyword evidence="3" id="KW-1185">Reference proteome</keyword>
<dbReference type="RefSeq" id="XP_069305132.1">
    <property type="nucleotide sequence ID" value="XM_069454173.1"/>
</dbReference>
<reference evidence="2 3" key="1">
    <citation type="submission" date="2024-09" db="EMBL/GenBank/DDBJ databases">
        <title>T2T genomes of carrot and Alternaria dauci and their utility for understanding host-pathogen interaction during carrot leaf blight disease.</title>
        <authorList>
            <person name="Liu W."/>
            <person name="Xu S."/>
            <person name="Ou C."/>
            <person name="Liu X."/>
            <person name="Zhuang F."/>
            <person name="Deng X.W."/>
        </authorList>
    </citation>
    <scope>NUCLEOTIDE SEQUENCE [LARGE SCALE GENOMIC DNA]</scope>
    <source>
        <strain evidence="2 3">A2016</strain>
    </source>
</reference>
<protein>
    <submittedName>
        <fullName evidence="2">Uncharacterized protein</fullName>
    </submittedName>
</protein>
<dbReference type="GeneID" id="96088291"/>
<accession>A0ABR3UEY1</accession>
<evidence type="ECO:0000256" key="1">
    <source>
        <dbReference type="SAM" id="Phobius"/>
    </source>
</evidence>
<keyword evidence="1" id="KW-1133">Transmembrane helix</keyword>
<proteinExistence type="predicted"/>
<sequence>MNRHNADPRNELIDLAHQDSHVKLLSSEDEHHNDRSSTPHSKILGFLRQFRLGFLTIVFGCCLNWRSNIEYRKVAMYHSRTVAATYGLLHLIPLGGAITILMLQWTSYFASFTDDDSTTLQFVAKLHEVFMQASIVEITLYLVRTQVINGFVPLGLLSGALQATQLSYIWSLDYISIFKSMNDGNSGKGSKKSGTVLT</sequence>
<dbReference type="Proteomes" id="UP001578633">
    <property type="component" value="Chromosome 7"/>
</dbReference>
<comment type="caution">
    <text evidence="2">The sequence shown here is derived from an EMBL/GenBank/DDBJ whole genome shotgun (WGS) entry which is preliminary data.</text>
</comment>
<gene>
    <name evidence="2" type="ORF">ACET3X_007969</name>
</gene>
<keyword evidence="1" id="KW-0472">Membrane</keyword>
<dbReference type="EMBL" id="JBHGVX010000007">
    <property type="protein sequence ID" value="KAL1794548.1"/>
    <property type="molecule type" value="Genomic_DNA"/>
</dbReference>
<organism evidence="2 3">
    <name type="scientific">Alternaria dauci</name>
    <dbReference type="NCBI Taxonomy" id="48095"/>
    <lineage>
        <taxon>Eukaryota</taxon>
        <taxon>Fungi</taxon>
        <taxon>Dikarya</taxon>
        <taxon>Ascomycota</taxon>
        <taxon>Pezizomycotina</taxon>
        <taxon>Dothideomycetes</taxon>
        <taxon>Pleosporomycetidae</taxon>
        <taxon>Pleosporales</taxon>
        <taxon>Pleosporineae</taxon>
        <taxon>Pleosporaceae</taxon>
        <taxon>Alternaria</taxon>
        <taxon>Alternaria sect. Porri</taxon>
    </lineage>
</organism>
<feature type="transmembrane region" description="Helical" evidence="1">
    <location>
        <begin position="86"/>
        <end position="105"/>
    </location>
</feature>
<evidence type="ECO:0000313" key="3">
    <source>
        <dbReference type="Proteomes" id="UP001578633"/>
    </source>
</evidence>
<name>A0ABR3UEY1_9PLEO</name>
<keyword evidence="1" id="KW-0812">Transmembrane</keyword>